<keyword evidence="2" id="KW-0472">Membrane</keyword>
<feature type="region of interest" description="Disordered" evidence="1">
    <location>
        <begin position="238"/>
        <end position="264"/>
    </location>
</feature>
<dbReference type="PANTHER" id="PTHR28142:SF1">
    <property type="entry name" value="MITOCHONDRIAL INNER MEMBRANE I-AAA PROTEASE SUPERCOMPLEX SUBUNIT MGR3-RELATED"/>
    <property type="match status" value="1"/>
</dbReference>
<dbReference type="GO" id="GO:0006515">
    <property type="term" value="P:protein quality control for misfolded or incompletely synthesized proteins"/>
    <property type="evidence" value="ECO:0007669"/>
    <property type="project" value="TreeGrafter"/>
</dbReference>
<dbReference type="GO" id="GO:0031942">
    <property type="term" value="C:i-AAA complex"/>
    <property type="evidence" value="ECO:0007669"/>
    <property type="project" value="TreeGrafter"/>
</dbReference>
<dbReference type="AlphaFoldDB" id="A0A151GT87"/>
<dbReference type="PANTHER" id="PTHR28142">
    <property type="entry name" value="MITOCHONDRIAL INNER MEMBRANE I-AAA PROTEASE SUPERCOMPLEX SUBUNIT MGR3-RELATED"/>
    <property type="match status" value="1"/>
</dbReference>
<dbReference type="STRING" id="98403.A0A151GT87"/>
<dbReference type="GO" id="GO:0051787">
    <property type="term" value="F:misfolded protein binding"/>
    <property type="evidence" value="ECO:0007669"/>
    <property type="project" value="TreeGrafter"/>
</dbReference>
<dbReference type="CDD" id="cd24145">
    <property type="entry name" value="Mgr3-like"/>
    <property type="match status" value="1"/>
</dbReference>
<evidence type="ECO:0000313" key="3">
    <source>
        <dbReference type="EMBL" id="KYK60273.1"/>
    </source>
</evidence>
<dbReference type="Gene3D" id="1.25.40.10">
    <property type="entry name" value="Tetratricopeptide repeat domain"/>
    <property type="match status" value="1"/>
</dbReference>
<dbReference type="RefSeq" id="XP_040659625.1">
    <property type="nucleotide sequence ID" value="XM_040798742.1"/>
</dbReference>
<accession>A0A151GT87</accession>
<dbReference type="InterPro" id="IPR040201">
    <property type="entry name" value="Mrg3-like"/>
</dbReference>
<evidence type="ECO:0000256" key="2">
    <source>
        <dbReference type="SAM" id="Phobius"/>
    </source>
</evidence>
<comment type="caution">
    <text evidence="3">The sequence shown here is derived from an EMBL/GenBank/DDBJ whole genome shotgun (WGS) entry which is preliminary data.</text>
</comment>
<reference evidence="3 4" key="1">
    <citation type="journal article" date="2016" name="Sci. Rep.">
        <title>Insights into Adaptations to a Near-Obligate Nematode Endoparasitic Lifestyle from the Finished Genome of Drechmeria coniospora.</title>
        <authorList>
            <person name="Zhang L."/>
            <person name="Zhou Z."/>
            <person name="Guo Q."/>
            <person name="Fokkens L."/>
            <person name="Miskei M."/>
            <person name="Pocsi I."/>
            <person name="Zhang W."/>
            <person name="Chen M."/>
            <person name="Wang L."/>
            <person name="Sun Y."/>
            <person name="Donzelli B.G."/>
            <person name="Gibson D.M."/>
            <person name="Nelson D.R."/>
            <person name="Luo J.G."/>
            <person name="Rep M."/>
            <person name="Liu H."/>
            <person name="Yang S."/>
            <person name="Wang J."/>
            <person name="Krasnoff S.B."/>
            <person name="Xu Y."/>
            <person name="Molnar I."/>
            <person name="Lin M."/>
        </authorList>
    </citation>
    <scope>NUCLEOTIDE SEQUENCE [LARGE SCALE GENOMIC DNA]</scope>
    <source>
        <strain evidence="3 4">ARSEF 6962</strain>
    </source>
</reference>
<evidence type="ECO:0000256" key="1">
    <source>
        <dbReference type="SAM" id="MobiDB-lite"/>
    </source>
</evidence>
<evidence type="ECO:0000313" key="4">
    <source>
        <dbReference type="Proteomes" id="UP000076580"/>
    </source>
</evidence>
<dbReference type="InParanoid" id="A0A151GT87"/>
<dbReference type="SMART" id="SM00028">
    <property type="entry name" value="TPR"/>
    <property type="match status" value="2"/>
</dbReference>
<dbReference type="GeneID" id="63714053"/>
<organism evidence="3 4">
    <name type="scientific">Drechmeria coniospora</name>
    <name type="common">Nematophagous fungus</name>
    <name type="synonym">Meria coniospora</name>
    <dbReference type="NCBI Taxonomy" id="98403"/>
    <lineage>
        <taxon>Eukaryota</taxon>
        <taxon>Fungi</taxon>
        <taxon>Dikarya</taxon>
        <taxon>Ascomycota</taxon>
        <taxon>Pezizomycotina</taxon>
        <taxon>Sordariomycetes</taxon>
        <taxon>Hypocreomycetidae</taxon>
        <taxon>Hypocreales</taxon>
        <taxon>Ophiocordycipitaceae</taxon>
        <taxon>Drechmeria</taxon>
    </lineage>
</organism>
<dbReference type="InterPro" id="IPR019734">
    <property type="entry name" value="TPR_rpt"/>
</dbReference>
<keyword evidence="4" id="KW-1185">Reference proteome</keyword>
<sequence length="516" mass="57105">MSLSAIATLRPLHGRCFRHAATGLLSLHLRSGSSKLRLQAVVSIRPQQKRQQSSVSRVEPSKPEQPKMTFFLFLRRLLGGSLRNMAVALSPRGIRSALRDSPASTSISLILLILTLAAAVVAVRAYMKTFYNAQFSRYPEPIANTLRRAIYYTNIKPEPELALKYYKKAMEQCAELGLDPFSDEVLGIRVQVSFWLQKINSHKSAIDVLESVLKDLKKWVEVMEQSVKDGKVDAKGYYVTDAPPSPPNSRGGGAGGAEAEAKTEATMKVAAKSEVQDSEVQAETLWRKRQRLLAKAIGTGVKLGELYADEHILDGDKSHAHLVWAVETSLKEFKRRSTDGIKPGEEAWLTPEELGSSMESLGRDYERRSQFQLAIPLFFQALRLCQSPCHRAVIMNNLAAAFAQHPIYSPTQADGSDTLKEVFDSAMPTTRKDCLDAAATWASNAFMHAQDVKGEERTPECDEACAVALCNWGDAAAMLGKTELARKKYKECIEMSRKMEFPDGVRQAQAGLARLA</sequence>
<dbReference type="InterPro" id="IPR011990">
    <property type="entry name" value="TPR-like_helical_dom_sf"/>
</dbReference>
<keyword evidence="2" id="KW-0812">Transmembrane</keyword>
<dbReference type="EMBL" id="LAYC01000001">
    <property type="protein sequence ID" value="KYK60273.1"/>
    <property type="molecule type" value="Genomic_DNA"/>
</dbReference>
<dbReference type="SUPFAM" id="SSF48452">
    <property type="entry name" value="TPR-like"/>
    <property type="match status" value="1"/>
</dbReference>
<keyword evidence="2" id="KW-1133">Transmembrane helix</keyword>
<protein>
    <submittedName>
        <fullName evidence="3">TPR Domain containing protein</fullName>
    </submittedName>
</protein>
<proteinExistence type="predicted"/>
<name>A0A151GT87_DRECN</name>
<gene>
    <name evidence="3" type="ORF">DCS_01410</name>
</gene>
<feature type="transmembrane region" description="Helical" evidence="2">
    <location>
        <begin position="107"/>
        <end position="127"/>
    </location>
</feature>
<dbReference type="Proteomes" id="UP000076580">
    <property type="component" value="Chromosome 01"/>
</dbReference>